<dbReference type="InterPro" id="IPR011684">
    <property type="entry name" value="NAB"/>
</dbReference>
<evidence type="ECO:0000313" key="5">
    <source>
        <dbReference type="EMBL" id="KAL0918608.1"/>
    </source>
</evidence>
<keyword evidence="6" id="KW-1185">Reference proteome</keyword>
<evidence type="ECO:0000313" key="6">
    <source>
        <dbReference type="Proteomes" id="UP001552299"/>
    </source>
</evidence>
<dbReference type="PANTHER" id="PTHR32258:SF28">
    <property type="entry name" value="PROTEIN NETWORKED 3A-RELATED"/>
    <property type="match status" value="1"/>
</dbReference>
<evidence type="ECO:0000256" key="3">
    <source>
        <dbReference type="SAM" id="MobiDB-lite"/>
    </source>
</evidence>
<evidence type="ECO:0000256" key="2">
    <source>
        <dbReference type="ARBA" id="ARBA00038006"/>
    </source>
</evidence>
<dbReference type="PANTHER" id="PTHR32258">
    <property type="entry name" value="PROTEIN NETWORKED 4A"/>
    <property type="match status" value="1"/>
</dbReference>
<comment type="caution">
    <text evidence="5">The sequence shown here is derived from an EMBL/GenBank/DDBJ whole genome shotgun (WGS) entry which is preliminary data.</text>
</comment>
<feature type="region of interest" description="Disordered" evidence="3">
    <location>
        <begin position="110"/>
        <end position="142"/>
    </location>
</feature>
<dbReference type="AlphaFoldDB" id="A0ABD0V1P0"/>
<feature type="domain" description="NAB" evidence="4">
    <location>
        <begin position="13"/>
        <end position="93"/>
    </location>
</feature>
<proteinExistence type="inferred from homology"/>
<gene>
    <name evidence="5" type="ORF">M5K25_010626</name>
</gene>
<dbReference type="PROSITE" id="PS51774">
    <property type="entry name" value="NAB"/>
    <property type="match status" value="1"/>
</dbReference>
<dbReference type="Proteomes" id="UP001552299">
    <property type="component" value="Unassembled WGS sequence"/>
</dbReference>
<feature type="compositionally biased region" description="Polar residues" evidence="3">
    <location>
        <begin position="110"/>
        <end position="120"/>
    </location>
</feature>
<dbReference type="InterPro" id="IPR051861">
    <property type="entry name" value="NET_actin-binding_domain"/>
</dbReference>
<protein>
    <recommendedName>
        <fullName evidence="4">NAB domain-containing protein</fullName>
    </recommendedName>
</protein>
<comment type="similarity">
    <text evidence="2">Belongs to the NET family.</text>
</comment>
<evidence type="ECO:0000259" key="4">
    <source>
        <dbReference type="PROSITE" id="PS51774"/>
    </source>
</evidence>
<dbReference type="EMBL" id="JANQDX010000009">
    <property type="protein sequence ID" value="KAL0918608.1"/>
    <property type="molecule type" value="Genomic_DNA"/>
</dbReference>
<accession>A0ABD0V1P0</accession>
<name>A0ABD0V1P0_DENTH</name>
<dbReference type="Pfam" id="PF07765">
    <property type="entry name" value="KIP1"/>
    <property type="match status" value="1"/>
</dbReference>
<organism evidence="5 6">
    <name type="scientific">Dendrobium thyrsiflorum</name>
    <name type="common">Pinecone-like raceme dendrobium</name>
    <name type="synonym">Orchid</name>
    <dbReference type="NCBI Taxonomy" id="117978"/>
    <lineage>
        <taxon>Eukaryota</taxon>
        <taxon>Viridiplantae</taxon>
        <taxon>Streptophyta</taxon>
        <taxon>Embryophyta</taxon>
        <taxon>Tracheophyta</taxon>
        <taxon>Spermatophyta</taxon>
        <taxon>Magnoliopsida</taxon>
        <taxon>Liliopsida</taxon>
        <taxon>Asparagales</taxon>
        <taxon>Orchidaceae</taxon>
        <taxon>Epidendroideae</taxon>
        <taxon>Malaxideae</taxon>
        <taxon>Dendrobiinae</taxon>
        <taxon>Dendrobium</taxon>
    </lineage>
</organism>
<keyword evidence="1" id="KW-0175">Coiled coil</keyword>
<evidence type="ECO:0000256" key="1">
    <source>
        <dbReference type="ARBA" id="ARBA00023054"/>
    </source>
</evidence>
<sequence length="392" mass="45452">MEAKMVGLKKVSQCWWFDSHNSAKRSPWLQSTLTELENKTKGILNLIEGEADSFAQRAEMYYRKRPELVNMIEDFYRSYRYLAEQYELLRSEVGTRRMTLFKVDSLNQSSSQKTWDSNSTEVDDYPESEVSEVDNPEPEEGDQMESLFVTANEEFEGIRRNLEAKSSEQPLMFYSSVAAEAEIHSKINLSAKRISYSFGNKQMENNDHDFEHQYEIKLMELPFRNENDQNMLKSINGGLVVCSRNTRSLSMPPSDCLYSKECDKNCHYECKETIFQGELDDYKSDDLETKVLFEKIVDNMAKLTTDFESLKMEKVTLMAELDRKDEEKRHVIRQLSLTVEILKEENAVLKKFIKDSKKSGSIFEFKKLKDAFLGTRSLFGLTSGFQASLVAL</sequence>
<feature type="compositionally biased region" description="Acidic residues" evidence="3">
    <location>
        <begin position="121"/>
        <end position="142"/>
    </location>
</feature>
<reference evidence="5 6" key="1">
    <citation type="journal article" date="2024" name="Plant Biotechnol. J.">
        <title>Dendrobium thyrsiflorum genome and its molecular insights into genes involved in important horticultural traits.</title>
        <authorList>
            <person name="Chen B."/>
            <person name="Wang J.Y."/>
            <person name="Zheng P.J."/>
            <person name="Li K.L."/>
            <person name="Liang Y.M."/>
            <person name="Chen X.F."/>
            <person name="Zhang C."/>
            <person name="Zhao X."/>
            <person name="He X."/>
            <person name="Zhang G.Q."/>
            <person name="Liu Z.J."/>
            <person name="Xu Q."/>
        </authorList>
    </citation>
    <scope>NUCLEOTIDE SEQUENCE [LARGE SCALE GENOMIC DNA]</scope>
    <source>
        <strain evidence="5">GZMU011</strain>
    </source>
</reference>